<dbReference type="Proteomes" id="UP001364617">
    <property type="component" value="Unassembled WGS sequence"/>
</dbReference>
<accession>A0AAN9GV95</accession>
<dbReference type="EMBL" id="JAYKXH010000020">
    <property type="protein sequence ID" value="KAK7132226.1"/>
    <property type="molecule type" value="Genomic_DNA"/>
</dbReference>
<feature type="region of interest" description="Disordered" evidence="1">
    <location>
        <begin position="52"/>
        <end position="77"/>
    </location>
</feature>
<reference evidence="2 3" key="1">
    <citation type="submission" date="2024-02" db="EMBL/GenBank/DDBJ databases">
        <title>Chromosome-level genome assembly of the Eurasian Minnow (Phoxinus phoxinus).</title>
        <authorList>
            <person name="Oriowo T.O."/>
            <person name="Martin S."/>
            <person name="Stange M."/>
            <person name="Chrysostomakis Y."/>
            <person name="Brown T."/>
            <person name="Winkler S."/>
            <person name="Kukowka S."/>
            <person name="Myers E.W."/>
            <person name="Bohne A."/>
        </authorList>
    </citation>
    <scope>NUCLEOTIDE SEQUENCE [LARGE SCALE GENOMIC DNA]</scope>
    <source>
        <strain evidence="2">ZFMK-TIS-60720</strain>
        <tissue evidence="2">Whole Organism</tissue>
    </source>
</reference>
<evidence type="ECO:0000256" key="1">
    <source>
        <dbReference type="SAM" id="MobiDB-lite"/>
    </source>
</evidence>
<proteinExistence type="predicted"/>
<dbReference type="AlphaFoldDB" id="A0AAN9GV95"/>
<gene>
    <name evidence="2" type="ORF">R3I93_018704</name>
</gene>
<organism evidence="2 3">
    <name type="scientific">Phoxinus phoxinus</name>
    <name type="common">Eurasian minnow</name>
    <dbReference type="NCBI Taxonomy" id="58324"/>
    <lineage>
        <taxon>Eukaryota</taxon>
        <taxon>Metazoa</taxon>
        <taxon>Chordata</taxon>
        <taxon>Craniata</taxon>
        <taxon>Vertebrata</taxon>
        <taxon>Euteleostomi</taxon>
        <taxon>Actinopterygii</taxon>
        <taxon>Neopterygii</taxon>
        <taxon>Teleostei</taxon>
        <taxon>Ostariophysi</taxon>
        <taxon>Cypriniformes</taxon>
        <taxon>Leuciscidae</taxon>
        <taxon>Phoxininae</taxon>
        <taxon>Phoxinus</taxon>
    </lineage>
</organism>
<name>A0AAN9GV95_9TELE</name>
<protein>
    <submittedName>
        <fullName evidence="2">Uncharacterized protein</fullName>
    </submittedName>
</protein>
<keyword evidence="3" id="KW-1185">Reference proteome</keyword>
<comment type="caution">
    <text evidence="2">The sequence shown here is derived from an EMBL/GenBank/DDBJ whole genome shotgun (WGS) entry which is preliminary data.</text>
</comment>
<evidence type="ECO:0000313" key="2">
    <source>
        <dbReference type="EMBL" id="KAK7132226.1"/>
    </source>
</evidence>
<sequence length="137" mass="15042">MPNDSCSRASVAQVFALEVFNVSVVSSTTTSRSQKDSAQPICVSTVKAKLELSGSNTAQDTEAESESRQLVSPPSRLHVPRTKHRFSCSSLHTADWIPLYSSWESKEAAAVLQVLYLCPSCVNIATSPQDYIKRFYP</sequence>
<evidence type="ECO:0000313" key="3">
    <source>
        <dbReference type="Proteomes" id="UP001364617"/>
    </source>
</evidence>